<dbReference type="PANTHER" id="PTHR21529:SF4">
    <property type="entry name" value="TPR AND ANKYRIN REPEAT-CONTAINING PROTEIN 1"/>
    <property type="match status" value="1"/>
</dbReference>
<sequence length="2789" mass="326912">MDLFERGGVKWLTQEKKDVFFEYLETMGCLEEAEGLGENYWKEVYMKAADLWDAYNKDKINEGVSGRELSTEVKDRYKLTEYKDFFKIYLTFHSKFTENIQPRGVMKGRNNTKLNPEVKKEMKFLEEPEYDYLLAYSQLEFHKDLEPRWNVIVSDRFWEDILQNDLYHEFMMFYYKSLIHGHFQIEESICNRFGHMEFVFMFNGRRVYAEVFADRIPLYTEELSEPFLYKYRQYLKINEILAVSLEEKHKDGQEERTRLQQHKNKGIPFTDEKIDRYIKHQKLKGQDRYIFNLNEGEGSECYNPTESDLEYMKNGNTVYVPMMIYGCIQSRIQESMLHISNDCKDIISDSDSHKKIIKFFEGLEKYGITFSQNQRNLLVTSTNSLVLGRSGTGKTTISAFKILALDLLFIAYKKKFFYKEDVQRLESCDFDNYTGCYTVFCTASPVLTNEVKRFYNDLLQSIKNVLKIKEEKAKHRKEETKEEPNQPQENMFDPFEGNIETQEETKDLKDAFLSSLEKAKEDLIEDINIEKQLFHYNKLDHIPKNEFPLFLTVKKLVYMLDGNCSYSFFARDQKGKIIGMDSTNEWHNEDKEGALMINRYQKDAYDFDKNIKNVGKKIIQVEEMQDQKTLEYLENSGIDAKFKELEDLADNTVEENFYEDSMRMEDYLKNNHFYYQRSIMSIRNQMYSQEVDFEMFERKFWKKNLCGIKLSALNVWTEIFSVIKGGVECVHNIISWDSYCKMKSPMDDYIDETEKYRVYLMYLKYEQWKGKHHYYDFMDVVRHVFKYYPSWKRKHIDYLVIDEVQDLAPLTIQLLLLATQQNIFFLGDTAQTIAKGVAFRFYDLKTVFSNLKYLNSNHNNDKEEILEPKVIQLTKNYRSHNSILQLANSIVDIIELYFPHTIDKLQRESSDKEGPKPIILEGFDHDDLEKLVMSSSSGTPNFGCNQVVIVRNQEMKNKIPFFMKKALCLTVYEAKGLEFDDVILYDFFTESQCTRPWRIINDIEVEKVTQQKLKIQEHLTIEELDFKKYNKLIHRLRNEEYKESDELEYEEVSVLNTVKDREDVDRNFGILNNELKYLYVSVTRPKTNLIIYDSDPGNRKPIYDYWTSLELVDVVTKEQAADHPVLSKAFEVSEDVTETKSQWRALGIKLFKKKYYQSVIKCFEESGDEDLKFRTLGYMSAEEATTLQSEGETLLYQAKHDTLLTKHEKRVKKVEGSSLKERSLEKFKEAGEYFEKIDLFRNAAQCFFTIKDYNKAAHLFELGKQFQQAAECNKMIGNFTKAARMFEECGIFSLAFENLLYSNDYEGLLECIHRNKDKFYPSERISLINKYVPIALNLVYQTINEEGIDEENQGKILQLKYKKSSIEIIKEVNSEYSSDSGLDSDEEELDDHEQATPIDNQESNSKEKEQDIDKEEEELSQEEELIDTSSNQPQLAKKNLSSGLNESNLSSFDMISKGDFAQDFEHLSNFDPDDDFLNSEKSFSIIGSVLCKDEESLSEYSDFSIVSGSRISEIRGANELQQERDFCTEDFVIKKIIYYVCMFGDEIKEFLSKIRSKEGLIKLSQTQSLDEFLELELDNIDTDMASTILDILEHFGMFRLCFIMCNRYNLKEHISRYLTSTSHKYSNLRLIDMKQTLQINDLKFRTKQVQVNALANEAIHNMLNLVDSSVINQQCTEDIDKDTKLLGTDCWRYIYYLGFWKKLIYLMDTHNSLKLCFSIGAFEDFKTVYLVFYRPELTNDQIKAMVGDPLADWVGVNKTALVEYLCRKVALEESMATLNNSSLHPSCECNINLNNCLRASKEGNQHLSIECLCKALEIAEKKLAQLCNKKSEEIFDIEELDRFSKKYYDNSKFMEILLPLFDVFLFCGRFRIINSIITSAIDQGYNIRIKILKMTLFIADFLDDPSQYLKVFGQTGTKIALQGILIQQKIRIPEPSDLLLNSCNNACLHRESALFNHLSNFVADLQKDKYNREFYRKSKDYFKVIRQICYKIPQSAFYYPMKNFEASNVGINNEYDSIRVADLEAEYISCPIYFLVSIFKKSMLDSLSYGLIREKLEDIPIYEQKGFLNVKDCDDIILPDEIRRDYRDSLELYSTLKTFFMKGRNRTNSSLDIERKYRSPFLRTPVWIDQAYQRMAGAANNLANLINSKSYHYFIRYDQRKGQKITMTSKNIDPPSVSVLEEKFQDIFQVVKHNLETLTPLQKTNLTAAPNKIHYHSKSFLLDQACILLEKFINPEKIELNFAETSEMLRFSTLIQCVFVLNKIQRLDFVSKYYQLASFNNVFDKDSEGKDQIHRIKHLVDALEYYQVGKWDQSVISYSKFLNKNYQILRGDIWISLIETAWYLAVVTYFGGNKGGLLDGKVYLPSDAFNYVHENCDLIVDQEDPTQNYNQILEYVRNIDIEKSSSSSDQLFIQLIANFVSKYDIFLQEEPQYLQRCLIGMFNMIGTLITNCEKVTQALSDAIASYSEIITTNEVIKTENIDKFCDYFEDRDKLMQFKSDFFQIEDYDKNDTLYHDPDNLSHNQFLVILSIVPSSENPQESVDLKWEEYTFQTASSLLAFRTLQKSLKLKVKNYLLKLKTEKAKFGQNNINMNEHNWISLNDFGPLDHLIHQCSTSKILRNAIEEATSVQNKLYNIFLNHYTIQTSSDTHFIASKLSQIEEEMLNARIDLAKQIYELDSPSNNESNDESFNPFIEIGGNNEEVKFVSASGDNSKITDIVNTIATKLLEESQEIDESLSTWLTALPEPELLSISTKQSSLKHKLRWEKMLNSKQKLRQLRSYFRNIRAKR</sequence>
<feature type="binding site" evidence="5">
    <location>
        <begin position="388"/>
        <end position="395"/>
    </location>
    <ligand>
        <name>ATP</name>
        <dbReference type="ChEBI" id="CHEBI:30616"/>
    </ligand>
</feature>
<proteinExistence type="predicted"/>
<feature type="region of interest" description="Disordered" evidence="6">
    <location>
        <begin position="473"/>
        <end position="493"/>
    </location>
</feature>
<comment type="caution">
    <text evidence="8">The sequence shown here is derived from an EMBL/GenBank/DDBJ whole genome shotgun (WGS) entry which is preliminary data.</text>
</comment>
<dbReference type="Gene3D" id="1.10.10.160">
    <property type="match status" value="1"/>
</dbReference>
<keyword evidence="4 5" id="KW-0067">ATP-binding</keyword>
<name>A0AAD1U7U8_EUPCR</name>
<keyword evidence="9" id="KW-1185">Reference proteome</keyword>
<evidence type="ECO:0000256" key="3">
    <source>
        <dbReference type="ARBA" id="ARBA00022806"/>
    </source>
</evidence>
<dbReference type="GO" id="GO:0004386">
    <property type="term" value="F:helicase activity"/>
    <property type="evidence" value="ECO:0007669"/>
    <property type="project" value="UniProtKB-UniRule"/>
</dbReference>
<evidence type="ECO:0000313" key="8">
    <source>
        <dbReference type="EMBL" id="CAI2362242.1"/>
    </source>
</evidence>
<dbReference type="SUPFAM" id="SSF52540">
    <property type="entry name" value="P-loop containing nucleoside triphosphate hydrolases"/>
    <property type="match status" value="1"/>
</dbReference>
<feature type="compositionally biased region" description="Acidic residues" evidence="6">
    <location>
        <begin position="1412"/>
        <end position="1426"/>
    </location>
</feature>
<keyword evidence="1 5" id="KW-0547">Nucleotide-binding</keyword>
<evidence type="ECO:0000313" key="9">
    <source>
        <dbReference type="Proteomes" id="UP001295684"/>
    </source>
</evidence>
<organism evidence="8 9">
    <name type="scientific">Euplotes crassus</name>
    <dbReference type="NCBI Taxonomy" id="5936"/>
    <lineage>
        <taxon>Eukaryota</taxon>
        <taxon>Sar</taxon>
        <taxon>Alveolata</taxon>
        <taxon>Ciliophora</taxon>
        <taxon>Intramacronucleata</taxon>
        <taxon>Spirotrichea</taxon>
        <taxon>Hypotrichia</taxon>
        <taxon>Euplotida</taxon>
        <taxon>Euplotidae</taxon>
        <taxon>Moneuplotes</taxon>
    </lineage>
</organism>
<dbReference type="InterPro" id="IPR013986">
    <property type="entry name" value="DExx_box_DNA_helicase_dom_sf"/>
</dbReference>
<dbReference type="GO" id="GO:0016787">
    <property type="term" value="F:hydrolase activity"/>
    <property type="evidence" value="ECO:0007669"/>
    <property type="project" value="UniProtKB-UniRule"/>
</dbReference>
<accession>A0AAD1U7U8</accession>
<evidence type="ECO:0000256" key="2">
    <source>
        <dbReference type="ARBA" id="ARBA00022801"/>
    </source>
</evidence>
<dbReference type="InterPro" id="IPR014016">
    <property type="entry name" value="UvrD-like_ATP-bd"/>
</dbReference>
<evidence type="ECO:0000256" key="1">
    <source>
        <dbReference type="ARBA" id="ARBA00022741"/>
    </source>
</evidence>
<dbReference type="Proteomes" id="UP001295684">
    <property type="component" value="Unassembled WGS sequence"/>
</dbReference>
<evidence type="ECO:0000256" key="5">
    <source>
        <dbReference type="PROSITE-ProRule" id="PRU00560"/>
    </source>
</evidence>
<reference evidence="8" key="1">
    <citation type="submission" date="2023-07" db="EMBL/GenBank/DDBJ databases">
        <authorList>
            <consortium name="AG Swart"/>
            <person name="Singh M."/>
            <person name="Singh A."/>
            <person name="Seah K."/>
            <person name="Emmerich C."/>
        </authorList>
    </citation>
    <scope>NUCLEOTIDE SEQUENCE</scope>
    <source>
        <strain evidence="8">DP1</strain>
    </source>
</reference>
<feature type="compositionally biased region" description="Acidic residues" evidence="6">
    <location>
        <begin position="1382"/>
        <end position="1391"/>
    </location>
</feature>
<feature type="region of interest" description="Disordered" evidence="6">
    <location>
        <begin position="1376"/>
        <end position="1442"/>
    </location>
</feature>
<dbReference type="PROSITE" id="PS51198">
    <property type="entry name" value="UVRD_HELICASE_ATP_BIND"/>
    <property type="match status" value="1"/>
</dbReference>
<gene>
    <name evidence="8" type="ORF">ECRASSUSDP1_LOCUS3564</name>
</gene>
<evidence type="ECO:0000259" key="7">
    <source>
        <dbReference type="PROSITE" id="PS51198"/>
    </source>
</evidence>
<feature type="domain" description="UvrD-like helicase ATP-binding" evidence="7">
    <location>
        <begin position="367"/>
        <end position="880"/>
    </location>
</feature>
<keyword evidence="3 5" id="KW-0347">Helicase</keyword>
<dbReference type="PANTHER" id="PTHR21529">
    <property type="entry name" value="MAMMARY TURMOR VIRUS RECEPTOR HOMOLOG 1, 2 MTVR1, 2"/>
    <property type="match status" value="1"/>
</dbReference>
<protein>
    <recommendedName>
        <fullName evidence="7">UvrD-like helicase ATP-binding domain-containing protein</fullName>
    </recommendedName>
</protein>
<keyword evidence="2 5" id="KW-0378">Hydrolase</keyword>
<dbReference type="Gene3D" id="3.40.50.300">
    <property type="entry name" value="P-loop containing nucleotide triphosphate hydrolases"/>
    <property type="match status" value="2"/>
</dbReference>
<dbReference type="GO" id="GO:0005524">
    <property type="term" value="F:ATP binding"/>
    <property type="evidence" value="ECO:0007669"/>
    <property type="project" value="UniProtKB-UniRule"/>
</dbReference>
<dbReference type="EMBL" id="CAMPGE010003408">
    <property type="protein sequence ID" value="CAI2362242.1"/>
    <property type="molecule type" value="Genomic_DNA"/>
</dbReference>
<evidence type="ECO:0000256" key="4">
    <source>
        <dbReference type="ARBA" id="ARBA00022840"/>
    </source>
</evidence>
<dbReference type="InterPro" id="IPR039904">
    <property type="entry name" value="TRANK1"/>
</dbReference>
<evidence type="ECO:0000256" key="6">
    <source>
        <dbReference type="SAM" id="MobiDB-lite"/>
    </source>
</evidence>
<feature type="compositionally biased region" description="Basic and acidic residues" evidence="6">
    <location>
        <begin position="473"/>
        <end position="484"/>
    </location>
</feature>
<dbReference type="InterPro" id="IPR027417">
    <property type="entry name" value="P-loop_NTPase"/>
</dbReference>